<proteinExistence type="predicted"/>
<dbReference type="InterPro" id="IPR011990">
    <property type="entry name" value="TPR-like_helical_dom_sf"/>
</dbReference>
<dbReference type="Proteomes" id="UP000500961">
    <property type="component" value="Chromosome"/>
</dbReference>
<reference evidence="2 3" key="1">
    <citation type="submission" date="2019-07" db="EMBL/GenBank/DDBJ databases">
        <title>Thalassofilum flectens gen. nov., sp. nov., a novel moderate thermophilic anaerobe from a shallow sea hot spring in Kunashir Island (Russia), representing a new family in the order Bacteroidales, and proposal of Thalassofilacea fam. nov.</title>
        <authorList>
            <person name="Kochetkova T.V."/>
            <person name="Podosokorskaya O.A."/>
            <person name="Novikov A."/>
            <person name="Elcheninov A.G."/>
            <person name="Toshchakov S.V."/>
            <person name="Kublanov I.V."/>
        </authorList>
    </citation>
    <scope>NUCLEOTIDE SEQUENCE [LARGE SCALE GENOMIC DNA]</scope>
    <source>
        <strain evidence="2 3">38-H</strain>
    </source>
</reference>
<name>A0A7D4C9S4_9BACT</name>
<dbReference type="PROSITE" id="PS51257">
    <property type="entry name" value="PROKAR_LIPOPROTEIN"/>
    <property type="match status" value="1"/>
</dbReference>
<dbReference type="AlphaFoldDB" id="A0A7D4C9S4"/>
<keyword evidence="3" id="KW-1185">Reference proteome</keyword>
<dbReference type="KEGG" id="ttz:FHG85_09040"/>
<evidence type="ECO:0000313" key="2">
    <source>
        <dbReference type="EMBL" id="QKG80402.1"/>
    </source>
</evidence>
<organism evidence="2 3">
    <name type="scientific">Tenuifilum thalassicum</name>
    <dbReference type="NCBI Taxonomy" id="2590900"/>
    <lineage>
        <taxon>Bacteria</taxon>
        <taxon>Pseudomonadati</taxon>
        <taxon>Bacteroidota</taxon>
        <taxon>Bacteroidia</taxon>
        <taxon>Bacteroidales</taxon>
        <taxon>Tenuifilaceae</taxon>
        <taxon>Tenuifilum</taxon>
    </lineage>
</organism>
<dbReference type="Pfam" id="PF12771">
    <property type="entry name" value="SusD-like_2"/>
    <property type="match status" value="1"/>
</dbReference>
<evidence type="ECO:0000256" key="1">
    <source>
        <dbReference type="SAM" id="SignalP"/>
    </source>
</evidence>
<accession>A0A7D4C9S4</accession>
<keyword evidence="2" id="KW-0449">Lipoprotein</keyword>
<dbReference type="Gene3D" id="1.25.40.390">
    <property type="match status" value="1"/>
</dbReference>
<dbReference type="SUPFAM" id="SSF48452">
    <property type="entry name" value="TPR-like"/>
    <property type="match status" value="1"/>
</dbReference>
<feature type="chain" id="PRO_5029836294" evidence="1">
    <location>
        <begin position="27"/>
        <end position="463"/>
    </location>
</feature>
<evidence type="ECO:0000313" key="3">
    <source>
        <dbReference type="Proteomes" id="UP000500961"/>
    </source>
</evidence>
<gene>
    <name evidence="2" type="ORF">FHG85_09040</name>
</gene>
<protein>
    <submittedName>
        <fullName evidence="2">SusD/RagB family nutrient-binding outer membrane lipoprotein</fullName>
    </submittedName>
</protein>
<dbReference type="RefSeq" id="WP_173075088.1">
    <property type="nucleotide sequence ID" value="NZ_CP041345.1"/>
</dbReference>
<dbReference type="InterPro" id="IPR041662">
    <property type="entry name" value="SusD-like_2"/>
</dbReference>
<sequence>MKRKMLFKNIAVILALILTVSSCEWVDPDINVNPDTPADVPMKLILPAVQANLAYDLGGNDIVRPLNMWMQYFNGFARQSLTQGRYNMTPSDVNNVWSSFYYGTLMDIQKIKEKAEATNSNQFKGVAEILESIALMALTDLFGDIPYSEAFQEGANLNPKLDSQQQIYTTVLGLLDDAITNLSAPKTGEALAGDMIYNNNTQKWINAAYALKARAILVQSKRNSNAYQDVINVLNQGGLTSSADNMVFYFSDPDGAGHPLYQFLKERGDIGMGKTFIDYLNSTVDPRIDFFAKNTPYTGGAIGSEDENISTLGDYLAADDAGVWFITYAEQKFMQAEALLPTDKSAAYQAYLEGIQASLEQVGVANASTWQTAYPFFATNVTLSDPNNLTLEMIINQKWVALCGTMYSYNDYRRTGFPNFLVLPQNAALNAMPRRFPYAQSEIVYNSNVDPVSISERVWWDVE</sequence>
<keyword evidence="1" id="KW-0732">Signal</keyword>
<dbReference type="EMBL" id="CP041345">
    <property type="protein sequence ID" value="QKG80402.1"/>
    <property type="molecule type" value="Genomic_DNA"/>
</dbReference>
<feature type="signal peptide" evidence="1">
    <location>
        <begin position="1"/>
        <end position="26"/>
    </location>
</feature>